<dbReference type="AlphaFoldDB" id="A0A514JZV9"/>
<evidence type="ECO:0000313" key="8">
    <source>
        <dbReference type="EMBL" id="QDI72913.1"/>
    </source>
</evidence>
<proteinExistence type="inferred from homology"/>
<evidence type="ECO:0000313" key="9">
    <source>
        <dbReference type="Proteomes" id="UP000316215"/>
    </source>
</evidence>
<name>A0A514JZV9_9ACTN</name>
<evidence type="ECO:0000256" key="3">
    <source>
        <dbReference type="ARBA" id="ARBA00022618"/>
    </source>
</evidence>
<dbReference type="GO" id="GO:0030435">
    <property type="term" value="P:sporulation resulting in formation of a cellular spore"/>
    <property type="evidence" value="ECO:0007669"/>
    <property type="project" value="UniProtKB-KW"/>
</dbReference>
<keyword evidence="6" id="KW-0131">Cell cycle</keyword>
<dbReference type="InterPro" id="IPR006776">
    <property type="entry name" value="SsgB"/>
</dbReference>
<comment type="subcellular location">
    <subcellularLocation>
        <location evidence="1">Cell septum</location>
    </subcellularLocation>
</comment>
<dbReference type="Proteomes" id="UP000316215">
    <property type="component" value="Chromosome"/>
</dbReference>
<keyword evidence="9" id="KW-1185">Reference proteome</keyword>
<evidence type="ECO:0000256" key="2">
    <source>
        <dbReference type="ARBA" id="ARBA00009323"/>
    </source>
</evidence>
<keyword evidence="3" id="KW-0132">Cell division</keyword>
<accession>A0A514JZV9</accession>
<sequence length="161" mass="17449">MSALRRQERQDGAVVRTVERELEFELVQPSRPGAPHPVGVPTRLLYRTDEPGSVRLAFHIESGAPVEWVVERDLLIEGVFRPTGEGEVQVWPSRGDGGRPLVCLALDSPFGRAVLCAPMEPVKAWLERTVILVPPAQDPLPPPTSDDDGDEDGDGDGDGPG</sequence>
<dbReference type="EMBL" id="CP022310">
    <property type="protein sequence ID" value="QDI72913.1"/>
    <property type="molecule type" value="Genomic_DNA"/>
</dbReference>
<evidence type="ECO:0000256" key="4">
    <source>
        <dbReference type="ARBA" id="ARBA00022969"/>
    </source>
</evidence>
<protein>
    <submittedName>
        <fullName evidence="8">Sporulation protein SsgA</fullName>
    </submittedName>
</protein>
<keyword evidence="4" id="KW-0749">Sporulation</keyword>
<feature type="region of interest" description="Disordered" evidence="7">
    <location>
        <begin position="133"/>
        <end position="161"/>
    </location>
</feature>
<reference evidence="8 9" key="1">
    <citation type="submission" date="2017-07" db="EMBL/GenBank/DDBJ databases">
        <title>The Complete Genome of Streptomyces asterosporus-ZSY.</title>
        <authorList>
            <person name="Zhang S."/>
        </authorList>
    </citation>
    <scope>NUCLEOTIDE SEQUENCE [LARGE SCALE GENOMIC DNA]</scope>
    <source>
        <strain evidence="8 9">DSM 41452</strain>
    </source>
</reference>
<organism evidence="8 9">
    <name type="scientific">Streptomyces calvus</name>
    <dbReference type="NCBI Taxonomy" id="67282"/>
    <lineage>
        <taxon>Bacteria</taxon>
        <taxon>Bacillati</taxon>
        <taxon>Actinomycetota</taxon>
        <taxon>Actinomycetes</taxon>
        <taxon>Kitasatosporales</taxon>
        <taxon>Streptomycetaceae</taxon>
        <taxon>Streptomyces</taxon>
    </lineage>
</organism>
<dbReference type="Gene3D" id="2.30.31.20">
    <property type="entry name" value="Sporulation-specific cell division protein SsgB"/>
    <property type="match status" value="1"/>
</dbReference>
<evidence type="ECO:0000256" key="5">
    <source>
        <dbReference type="ARBA" id="ARBA00023210"/>
    </source>
</evidence>
<dbReference type="GO" id="GO:0030428">
    <property type="term" value="C:cell septum"/>
    <property type="evidence" value="ECO:0007669"/>
    <property type="project" value="UniProtKB-SubCell"/>
</dbReference>
<dbReference type="GO" id="GO:0000917">
    <property type="term" value="P:division septum assembly"/>
    <property type="evidence" value="ECO:0007669"/>
    <property type="project" value="UniProtKB-KW"/>
</dbReference>
<dbReference type="Pfam" id="PF04686">
    <property type="entry name" value="SsgA"/>
    <property type="match status" value="1"/>
</dbReference>
<evidence type="ECO:0000256" key="6">
    <source>
        <dbReference type="ARBA" id="ARBA00023306"/>
    </source>
</evidence>
<feature type="compositionally biased region" description="Acidic residues" evidence="7">
    <location>
        <begin position="145"/>
        <end position="161"/>
    </location>
</feature>
<evidence type="ECO:0000256" key="7">
    <source>
        <dbReference type="SAM" id="MobiDB-lite"/>
    </source>
</evidence>
<comment type="similarity">
    <text evidence="2">Belongs to the SsgA family.</text>
</comment>
<dbReference type="InterPro" id="IPR038658">
    <property type="entry name" value="SsgB_sf"/>
</dbReference>
<evidence type="ECO:0000256" key="1">
    <source>
        <dbReference type="ARBA" id="ARBA00004431"/>
    </source>
</evidence>
<keyword evidence="5" id="KW-0717">Septation</keyword>
<gene>
    <name evidence="8" type="ORF">CD934_32585</name>
</gene>
<dbReference type="KEGG" id="sast:CD934_32585"/>